<sequence>MFGNQTPQRNISTDPLQQPRMVKEPSSSHQSKKNKQKTLRFLFRPKWNRSCERENTGFLSNYRTPEKSQR</sequence>
<gene>
    <name evidence="2" type="ORF">TNCV_2069961</name>
</gene>
<reference evidence="2" key="1">
    <citation type="submission" date="2020-08" db="EMBL/GenBank/DDBJ databases">
        <title>Multicomponent nature underlies the extraordinary mechanical properties of spider dragline silk.</title>
        <authorList>
            <person name="Kono N."/>
            <person name="Nakamura H."/>
            <person name="Mori M."/>
            <person name="Yoshida Y."/>
            <person name="Ohtoshi R."/>
            <person name="Malay A.D."/>
            <person name="Moran D.A.P."/>
            <person name="Tomita M."/>
            <person name="Numata K."/>
            <person name="Arakawa K."/>
        </authorList>
    </citation>
    <scope>NUCLEOTIDE SEQUENCE</scope>
</reference>
<proteinExistence type="predicted"/>
<comment type="caution">
    <text evidence="2">The sequence shown here is derived from an EMBL/GenBank/DDBJ whole genome shotgun (WGS) entry which is preliminary data.</text>
</comment>
<protein>
    <submittedName>
        <fullName evidence="2">Uncharacterized protein</fullName>
    </submittedName>
</protein>
<dbReference type="AlphaFoldDB" id="A0A8X7BD11"/>
<accession>A0A8X7BD11</accession>
<dbReference type="Proteomes" id="UP000887159">
    <property type="component" value="Unassembled WGS sequence"/>
</dbReference>
<feature type="region of interest" description="Disordered" evidence="1">
    <location>
        <begin position="1"/>
        <end position="41"/>
    </location>
</feature>
<evidence type="ECO:0000313" key="2">
    <source>
        <dbReference type="EMBL" id="GFY27376.1"/>
    </source>
</evidence>
<dbReference type="EMBL" id="BMAU01021379">
    <property type="protein sequence ID" value="GFY27376.1"/>
    <property type="molecule type" value="Genomic_DNA"/>
</dbReference>
<organism evidence="2 3">
    <name type="scientific">Trichonephila clavipes</name>
    <name type="common">Golden silk orbweaver</name>
    <name type="synonym">Nephila clavipes</name>
    <dbReference type="NCBI Taxonomy" id="2585209"/>
    <lineage>
        <taxon>Eukaryota</taxon>
        <taxon>Metazoa</taxon>
        <taxon>Ecdysozoa</taxon>
        <taxon>Arthropoda</taxon>
        <taxon>Chelicerata</taxon>
        <taxon>Arachnida</taxon>
        <taxon>Araneae</taxon>
        <taxon>Araneomorphae</taxon>
        <taxon>Entelegynae</taxon>
        <taxon>Araneoidea</taxon>
        <taxon>Nephilidae</taxon>
        <taxon>Trichonephila</taxon>
    </lineage>
</organism>
<keyword evidence="3" id="KW-1185">Reference proteome</keyword>
<name>A0A8X7BD11_TRICX</name>
<evidence type="ECO:0000313" key="3">
    <source>
        <dbReference type="Proteomes" id="UP000887159"/>
    </source>
</evidence>
<feature type="compositionally biased region" description="Polar residues" evidence="1">
    <location>
        <begin position="1"/>
        <end position="16"/>
    </location>
</feature>
<evidence type="ECO:0000256" key="1">
    <source>
        <dbReference type="SAM" id="MobiDB-lite"/>
    </source>
</evidence>